<keyword evidence="8" id="KW-0325">Glycoprotein</keyword>
<evidence type="ECO:0000256" key="4">
    <source>
        <dbReference type="ARBA" id="ARBA00022622"/>
    </source>
</evidence>
<keyword evidence="10" id="KW-0808">Transferase</keyword>
<comment type="similarity">
    <text evidence="3 10">Belongs to the glycosyl hydrolase 72 family.</text>
</comment>
<dbReference type="SUPFAM" id="SSF51445">
    <property type="entry name" value="(Trans)glycosidases"/>
    <property type="match status" value="1"/>
</dbReference>
<keyword evidence="11" id="KW-1133">Transmembrane helix</keyword>
<evidence type="ECO:0000259" key="12">
    <source>
        <dbReference type="SMART" id="SM00768"/>
    </source>
</evidence>
<name>A0A0J9XEC8_GEOCN</name>
<sequence>MKFSSLGLASVFAASTAFAASTTSSSSSSSSSVPEIVIKGNKFFYSNNGTQFFMRGVAYQQQLQNSTSGDTFSDPLADGAACKRDLPYLQQLETNVIRVYAINTSVNHDECLNLFANNGIYIVADLSEPGLSISRDSPSWTVELYNRYTEVVDQMAQYPNVLGFFAGNEVTNNNTNTDASPFVKAAIRDTKAYIKTKNYRSIPVGYSTNDDADTRGYLADYFTCGDSEDAADFYGINMYEWCGNKVNFETSGYADRTEEFSNFTVPVFFSEYGCNVIQPRTFEDVPSLYSSNMTEVWSGGIVYMYFEEDNNYGLITLKDDSVSTLQDFSYLSAKLASATPSGVNSKSWSATNTVARDCPASTLSNWKAASLLPPTPKEGICQCMFDSLSCVVASDVKAEDYETLFNYVCSQVSQVSCDGITADGSSGSYGSYSFCSPKEKLSFVLNLYYNKIGSKDACSFSGSATLGGKSTVASTCSAIISQAGTAGAGSITASVADATGSSGSSGASGASAAAASGASASVSGSASSNAAPASYNIGMTAVAALAGSVLVGLGLVM</sequence>
<dbReference type="InterPro" id="IPR004886">
    <property type="entry name" value="Glucanosyltransferase"/>
</dbReference>
<evidence type="ECO:0000256" key="2">
    <source>
        <dbReference type="ARBA" id="ARBA00004589"/>
    </source>
</evidence>
<reference evidence="13" key="1">
    <citation type="submission" date="2014-03" db="EMBL/GenBank/DDBJ databases">
        <authorList>
            <person name="Casaregola S."/>
        </authorList>
    </citation>
    <scope>NUCLEOTIDE SEQUENCE [LARGE SCALE GENOMIC DNA]</scope>
    <source>
        <strain evidence="13">CLIB 918</strain>
    </source>
</reference>
<evidence type="ECO:0000256" key="6">
    <source>
        <dbReference type="ARBA" id="ARBA00023136"/>
    </source>
</evidence>
<keyword evidence="7" id="KW-1015">Disulfide bond</keyword>
<dbReference type="InterPro" id="IPR012946">
    <property type="entry name" value="X8"/>
</dbReference>
<keyword evidence="4 10" id="KW-0336">GPI-anchor</keyword>
<keyword evidence="9 10" id="KW-0449">Lipoprotein</keyword>
<evidence type="ECO:0000256" key="11">
    <source>
        <dbReference type="SAM" id="Phobius"/>
    </source>
</evidence>
<dbReference type="GO" id="GO:0042124">
    <property type="term" value="F:1,3-beta-glucanosyltransferase activity"/>
    <property type="evidence" value="ECO:0007669"/>
    <property type="project" value="TreeGrafter"/>
</dbReference>
<evidence type="ECO:0000313" key="14">
    <source>
        <dbReference type="Proteomes" id="UP000242525"/>
    </source>
</evidence>
<dbReference type="EC" id="2.4.1.-" evidence="10"/>
<dbReference type="Pfam" id="PF07983">
    <property type="entry name" value="X8"/>
    <property type="match status" value="1"/>
</dbReference>
<evidence type="ECO:0000256" key="8">
    <source>
        <dbReference type="ARBA" id="ARBA00023180"/>
    </source>
</evidence>
<evidence type="ECO:0000313" key="13">
    <source>
        <dbReference type="EMBL" id="CDO55229.1"/>
    </source>
</evidence>
<comment type="caution">
    <text evidence="13">The sequence shown here is derived from an EMBL/GenBank/DDBJ whole genome shotgun (WGS) entry which is preliminary data.</text>
</comment>
<dbReference type="SMART" id="SM00768">
    <property type="entry name" value="X8"/>
    <property type="match status" value="1"/>
</dbReference>
<evidence type="ECO:0000256" key="3">
    <source>
        <dbReference type="ARBA" id="ARBA00007528"/>
    </source>
</evidence>
<comment type="subcellular location">
    <subcellularLocation>
        <location evidence="1">Cell envelope</location>
    </subcellularLocation>
    <subcellularLocation>
        <location evidence="10">Cell membrane</location>
        <topology evidence="10">Lipid-anchor</topology>
        <topology evidence="10">GPI-anchor</topology>
    </subcellularLocation>
    <subcellularLocation>
        <location evidence="2">Membrane</location>
        <topology evidence="2">Lipid-anchor</topology>
        <topology evidence="2">GPI-anchor</topology>
    </subcellularLocation>
</comment>
<evidence type="ECO:0000256" key="9">
    <source>
        <dbReference type="ARBA" id="ARBA00023288"/>
    </source>
</evidence>
<evidence type="ECO:0000256" key="10">
    <source>
        <dbReference type="RuleBase" id="RU361209"/>
    </source>
</evidence>
<organism evidence="13 14">
    <name type="scientific">Geotrichum candidum</name>
    <name type="common">Oospora lactis</name>
    <name type="synonym">Dipodascus geotrichum</name>
    <dbReference type="NCBI Taxonomy" id="1173061"/>
    <lineage>
        <taxon>Eukaryota</taxon>
        <taxon>Fungi</taxon>
        <taxon>Dikarya</taxon>
        <taxon>Ascomycota</taxon>
        <taxon>Saccharomycotina</taxon>
        <taxon>Dipodascomycetes</taxon>
        <taxon>Dipodascales</taxon>
        <taxon>Dipodascaceae</taxon>
        <taxon>Geotrichum</taxon>
    </lineage>
</organism>
<comment type="function">
    <text evidence="10">Splits internally a 1,3-beta-glucan molecule and transfers the newly generated reducing end (the donor) to the non-reducing end of another 1,3-beta-glucan molecule (the acceptor) forming a 1,3-beta linkage, resulting in the elongation of 1,3-beta-glucan chains in the cell wall.</text>
</comment>
<keyword evidence="11" id="KW-0812">Transmembrane</keyword>
<gene>
    <name evidence="13" type="ORF">BN980_GECA10s01902g</name>
</gene>
<dbReference type="GO" id="GO:0098552">
    <property type="term" value="C:side of membrane"/>
    <property type="evidence" value="ECO:0007669"/>
    <property type="project" value="UniProtKB-KW"/>
</dbReference>
<feature type="domain" description="X8" evidence="12">
    <location>
        <begin position="388"/>
        <end position="478"/>
    </location>
</feature>
<dbReference type="PANTHER" id="PTHR31468:SF2">
    <property type="entry name" value="1,3-BETA-GLUCANOSYLTRANSFERASE GAS1"/>
    <property type="match status" value="1"/>
</dbReference>
<dbReference type="OrthoDB" id="421038at2759"/>
<dbReference type="GO" id="GO:0005886">
    <property type="term" value="C:plasma membrane"/>
    <property type="evidence" value="ECO:0007669"/>
    <property type="project" value="UniProtKB-SubCell"/>
</dbReference>
<feature type="chain" id="PRO_5005120560" description="1,3-beta-glucanosyltransferase" evidence="10">
    <location>
        <begin position="20"/>
        <end position="557"/>
    </location>
</feature>
<dbReference type="GO" id="GO:0071970">
    <property type="term" value="P:fungal-type cell wall (1-&gt;3)-beta-D-glucan biosynthetic process"/>
    <property type="evidence" value="ECO:0007669"/>
    <property type="project" value="TreeGrafter"/>
</dbReference>
<dbReference type="AlphaFoldDB" id="A0A0J9XEC8"/>
<keyword evidence="14" id="KW-1185">Reference proteome</keyword>
<keyword evidence="6 10" id="KW-0472">Membrane</keyword>
<dbReference type="InterPro" id="IPR017853">
    <property type="entry name" value="GH"/>
</dbReference>
<proteinExistence type="inferred from homology"/>
<feature type="signal peptide" evidence="10">
    <location>
        <begin position="1"/>
        <end position="19"/>
    </location>
</feature>
<dbReference type="Proteomes" id="UP000242525">
    <property type="component" value="Unassembled WGS sequence"/>
</dbReference>
<protein>
    <recommendedName>
        <fullName evidence="10">1,3-beta-glucanosyltransferase</fullName>
        <ecNumber evidence="10">2.4.1.-</ecNumber>
    </recommendedName>
</protein>
<feature type="transmembrane region" description="Helical" evidence="11">
    <location>
        <begin position="535"/>
        <end position="556"/>
    </location>
</feature>
<dbReference type="STRING" id="1173061.A0A0J9XEC8"/>
<dbReference type="FunFam" id="3.20.20.80:FF:000038">
    <property type="entry name" value="1,3-beta-glucanosyltransferase"/>
    <property type="match status" value="1"/>
</dbReference>
<dbReference type="EMBL" id="CCBN010000010">
    <property type="protein sequence ID" value="CDO55229.1"/>
    <property type="molecule type" value="Genomic_DNA"/>
</dbReference>
<dbReference type="PANTHER" id="PTHR31468">
    <property type="entry name" value="1,3-BETA-GLUCANOSYLTRANSFERASE GAS1"/>
    <property type="match status" value="1"/>
</dbReference>
<evidence type="ECO:0000256" key="5">
    <source>
        <dbReference type="ARBA" id="ARBA00022729"/>
    </source>
</evidence>
<evidence type="ECO:0000256" key="1">
    <source>
        <dbReference type="ARBA" id="ARBA00004196"/>
    </source>
</evidence>
<dbReference type="Gene3D" id="1.20.58.1040">
    <property type="match status" value="1"/>
</dbReference>
<dbReference type="Gene3D" id="3.20.20.80">
    <property type="entry name" value="Glycosidases"/>
    <property type="match status" value="1"/>
</dbReference>
<evidence type="ECO:0000256" key="7">
    <source>
        <dbReference type="ARBA" id="ARBA00023157"/>
    </source>
</evidence>
<dbReference type="Pfam" id="PF03198">
    <property type="entry name" value="Glyco_hydro_72"/>
    <property type="match status" value="1"/>
</dbReference>
<dbReference type="GO" id="GO:0031505">
    <property type="term" value="P:fungal-type cell wall organization"/>
    <property type="evidence" value="ECO:0007669"/>
    <property type="project" value="TreeGrafter"/>
</dbReference>
<accession>A0A0J9XEC8</accession>
<keyword evidence="5 10" id="KW-0732">Signal</keyword>